<dbReference type="Proteomes" id="UP000677413">
    <property type="component" value="Unassembled WGS sequence"/>
</dbReference>
<organism evidence="1 2">
    <name type="scientific">Streptomyces liliiviolaceus</name>
    <dbReference type="NCBI Taxonomy" id="2823109"/>
    <lineage>
        <taxon>Bacteria</taxon>
        <taxon>Bacillati</taxon>
        <taxon>Actinomycetota</taxon>
        <taxon>Actinomycetes</taxon>
        <taxon>Kitasatosporales</taxon>
        <taxon>Streptomycetaceae</taxon>
        <taxon>Streptomyces</taxon>
    </lineage>
</organism>
<comment type="caution">
    <text evidence="1">The sequence shown here is derived from an EMBL/GenBank/DDBJ whole genome shotgun (WGS) entry which is preliminary data.</text>
</comment>
<evidence type="ECO:0000313" key="2">
    <source>
        <dbReference type="Proteomes" id="UP000677413"/>
    </source>
</evidence>
<name>A0A940Y9X3_9ACTN</name>
<dbReference type="RefSeq" id="WP_210894756.1">
    <property type="nucleotide sequence ID" value="NZ_JAGPYQ010000004.1"/>
</dbReference>
<gene>
    <name evidence="1" type="ORF">J8N05_47160</name>
</gene>
<dbReference type="AlphaFoldDB" id="A0A940Y9X3"/>
<reference evidence="1 2" key="1">
    <citation type="submission" date="2021-04" db="EMBL/GenBank/DDBJ databases">
        <authorList>
            <person name="Tang X."/>
            <person name="Zhou X."/>
            <person name="Chen X."/>
            <person name="Cernava T."/>
            <person name="Zhang C."/>
        </authorList>
    </citation>
    <scope>NUCLEOTIDE SEQUENCE [LARGE SCALE GENOMIC DNA]</scope>
    <source>
        <strain evidence="1 2">BH-SS-21</strain>
        <plasmid evidence="1">p1</plasmid>
    </source>
</reference>
<accession>A0A940Y9X3</accession>
<protein>
    <submittedName>
        <fullName evidence="1">Uncharacterized protein</fullName>
    </submittedName>
</protein>
<geneLocation type="plasmid" evidence="1">
    <name>p1</name>
</geneLocation>
<keyword evidence="1" id="KW-0614">Plasmid</keyword>
<proteinExistence type="predicted"/>
<evidence type="ECO:0000313" key="1">
    <source>
        <dbReference type="EMBL" id="MBQ0855742.1"/>
    </source>
</evidence>
<dbReference type="EMBL" id="JAGPYQ010000004">
    <property type="protein sequence ID" value="MBQ0855742.1"/>
    <property type="molecule type" value="Genomic_DNA"/>
</dbReference>
<sequence>MPDDTTHLARLRERMLATAYCNADFWTQRTAFRTDQAVAALARYDAAAAEILAASVLAPYPIDDTQILDAAAEAGIDTSTWEARRDTIRAYARNTYELPSTPDPATEAGRIWTSLFGNYRPVAAALVRLLRDLPATWHEDLFTVPAPFVSRQAAELPGPETAPYDPLDWEDCPACIEAHDQCRYHRGVAEGMEYQRALITTALTDHTAIDHLQQRHGELEAATAKTPAEDASPPATV</sequence>
<keyword evidence="2" id="KW-1185">Reference proteome</keyword>